<dbReference type="InterPro" id="IPR051782">
    <property type="entry name" value="ABC_Transporter_VariousFunc"/>
</dbReference>
<dbReference type="Pfam" id="PF00005">
    <property type="entry name" value="ABC_tran"/>
    <property type="match status" value="1"/>
</dbReference>
<dbReference type="Proteomes" id="UP001203665">
    <property type="component" value="Unassembled WGS sequence"/>
</dbReference>
<keyword evidence="3 5" id="KW-0067">ATP-binding</keyword>
<dbReference type="GO" id="GO:0005524">
    <property type="term" value="F:ATP binding"/>
    <property type="evidence" value="ECO:0007669"/>
    <property type="project" value="UniProtKB-KW"/>
</dbReference>
<dbReference type="PANTHER" id="PTHR42939">
    <property type="entry name" value="ABC TRANSPORTER ATP-BINDING PROTEIN ALBC-RELATED"/>
    <property type="match status" value="1"/>
</dbReference>
<name>A0ABT0XM36_9BACI</name>
<evidence type="ECO:0000259" key="4">
    <source>
        <dbReference type="PROSITE" id="PS50893"/>
    </source>
</evidence>
<dbReference type="SUPFAM" id="SSF52540">
    <property type="entry name" value="P-loop containing nucleoside triphosphate hydrolases"/>
    <property type="match status" value="1"/>
</dbReference>
<dbReference type="Gene3D" id="3.40.50.300">
    <property type="entry name" value="P-loop containing nucleotide triphosphate hydrolases"/>
    <property type="match status" value="1"/>
</dbReference>
<dbReference type="PROSITE" id="PS50893">
    <property type="entry name" value="ABC_TRANSPORTER_2"/>
    <property type="match status" value="1"/>
</dbReference>
<dbReference type="SMART" id="SM00382">
    <property type="entry name" value="AAA"/>
    <property type="match status" value="1"/>
</dbReference>
<keyword evidence="1" id="KW-0813">Transport</keyword>
<dbReference type="InterPro" id="IPR003593">
    <property type="entry name" value="AAA+_ATPase"/>
</dbReference>
<accession>A0ABT0XM36</accession>
<organism evidence="5 6">
    <name type="scientific">Alkalicoccobacillus plakortidis</name>
    <dbReference type="NCBI Taxonomy" id="444060"/>
    <lineage>
        <taxon>Bacteria</taxon>
        <taxon>Bacillati</taxon>
        <taxon>Bacillota</taxon>
        <taxon>Bacilli</taxon>
        <taxon>Bacillales</taxon>
        <taxon>Bacillaceae</taxon>
        <taxon>Alkalicoccobacillus</taxon>
    </lineage>
</organism>
<dbReference type="RefSeq" id="WP_251608187.1">
    <property type="nucleotide sequence ID" value="NZ_JAMQJY010000001.1"/>
</dbReference>
<sequence length="296" mass="33899">MLELKNLSVAYKEKQVLIDLSLTAEQGEIIGLVAPNGTGKTTLFNVISNAIKPTSGSVTVDNQYTYQKEKQELAIYRKLATFPDQSELFEGLSGVDHLRLYADMWKGSREHLPAITAALKMDHYVKKKVHTYSLGMRQRLCFAMMAAADTSIMLLDEVMNGLDIENVSIISKQLLDFKRQNKLVFVASHLLKNLDLYADRVLYLRDGHFIHEQTYDEKQIDYLKVEMDQKQYSQLSASHPLPENHLYLANHLLCVPLEQMNAKQQTEWIELLLNYKGKDLSIGPLGTLEYYEKFYG</sequence>
<dbReference type="CDD" id="cd03230">
    <property type="entry name" value="ABC_DR_subfamily_A"/>
    <property type="match status" value="1"/>
</dbReference>
<evidence type="ECO:0000313" key="6">
    <source>
        <dbReference type="Proteomes" id="UP001203665"/>
    </source>
</evidence>
<reference evidence="5" key="1">
    <citation type="submission" date="2022-06" db="EMBL/GenBank/DDBJ databases">
        <title>Alkalicoccobacillus porphyridii sp. nov., isolated from a marine red alga, Porphyridium purpureum and reclassification of Shouchella plakortidis and Shouchella gibsonii as Alkalicoccobacillus plakortidis comb. nov. and Alkalicoccobacillus gibsonii comb. nov.</title>
        <authorList>
            <person name="Kim K.H."/>
            <person name="Lee J.K."/>
            <person name="Han D.M."/>
            <person name="Baek J.H."/>
            <person name="Jeon C.O."/>
        </authorList>
    </citation>
    <scope>NUCLEOTIDE SEQUENCE</scope>
    <source>
        <strain evidence="5">DSM 19153</strain>
    </source>
</reference>
<dbReference type="PROSITE" id="PS00211">
    <property type="entry name" value="ABC_TRANSPORTER_1"/>
    <property type="match status" value="1"/>
</dbReference>
<evidence type="ECO:0000256" key="2">
    <source>
        <dbReference type="ARBA" id="ARBA00022741"/>
    </source>
</evidence>
<dbReference type="InterPro" id="IPR017871">
    <property type="entry name" value="ABC_transporter-like_CS"/>
</dbReference>
<protein>
    <submittedName>
        <fullName evidence="5">ATP-binding cassette domain-containing protein</fullName>
    </submittedName>
</protein>
<keyword evidence="6" id="KW-1185">Reference proteome</keyword>
<dbReference type="EMBL" id="JAMQJY010000001">
    <property type="protein sequence ID" value="MCM2676272.1"/>
    <property type="molecule type" value="Genomic_DNA"/>
</dbReference>
<keyword evidence="2" id="KW-0547">Nucleotide-binding</keyword>
<dbReference type="PANTHER" id="PTHR42939:SF1">
    <property type="entry name" value="ABC TRANSPORTER ATP-BINDING PROTEIN ALBC-RELATED"/>
    <property type="match status" value="1"/>
</dbReference>
<feature type="domain" description="ABC transporter" evidence="4">
    <location>
        <begin position="2"/>
        <end position="231"/>
    </location>
</feature>
<evidence type="ECO:0000256" key="1">
    <source>
        <dbReference type="ARBA" id="ARBA00022448"/>
    </source>
</evidence>
<evidence type="ECO:0000313" key="5">
    <source>
        <dbReference type="EMBL" id="MCM2676272.1"/>
    </source>
</evidence>
<dbReference type="InterPro" id="IPR003439">
    <property type="entry name" value="ABC_transporter-like_ATP-bd"/>
</dbReference>
<comment type="caution">
    <text evidence="5">The sequence shown here is derived from an EMBL/GenBank/DDBJ whole genome shotgun (WGS) entry which is preliminary data.</text>
</comment>
<evidence type="ECO:0000256" key="3">
    <source>
        <dbReference type="ARBA" id="ARBA00022840"/>
    </source>
</evidence>
<proteinExistence type="predicted"/>
<gene>
    <name evidence="5" type="ORF">NDM98_12710</name>
</gene>
<dbReference type="InterPro" id="IPR027417">
    <property type="entry name" value="P-loop_NTPase"/>
</dbReference>